<protein>
    <submittedName>
        <fullName evidence="1">Uncharacterized protein</fullName>
    </submittedName>
</protein>
<dbReference type="Proteomes" id="UP000315400">
    <property type="component" value="Unassembled WGS sequence"/>
</dbReference>
<dbReference type="EMBL" id="VIFK01000641">
    <property type="protein sequence ID" value="TQE92581.1"/>
    <property type="molecule type" value="Genomic_DNA"/>
</dbReference>
<name>A0A540V775_9GAMM</name>
<gene>
    <name evidence="1" type="ORF">FKY71_19740</name>
</gene>
<accession>A0A540V775</accession>
<evidence type="ECO:0000313" key="1">
    <source>
        <dbReference type="EMBL" id="TQE92581.1"/>
    </source>
</evidence>
<evidence type="ECO:0000313" key="2">
    <source>
        <dbReference type="Proteomes" id="UP000315400"/>
    </source>
</evidence>
<organism evidence="1 2">
    <name type="scientific">Spiribacter salinus</name>
    <dbReference type="NCBI Taxonomy" id="1335746"/>
    <lineage>
        <taxon>Bacteria</taxon>
        <taxon>Pseudomonadati</taxon>
        <taxon>Pseudomonadota</taxon>
        <taxon>Gammaproteobacteria</taxon>
        <taxon>Chromatiales</taxon>
        <taxon>Ectothiorhodospiraceae</taxon>
        <taxon>Spiribacter</taxon>
    </lineage>
</organism>
<sequence length="208" mass="22886">MSNEAPKRVLAALEEVARYPEYAHKVNWAINDFIRSELMAYGRAWEQTAGPVSERGGSPMEAGEELVGAALAPLLDKIAEVLLSVQADAQAEKETAVAAAYEDAATYWQKRGDAGKGAPYMAPSIMRQRTPDDARAALDARDKRVREDALREAAAICVAARDKRNKQRNDYPDESRDVQQRWMAGALQSQYNADAILAMIDRTAEGDT</sequence>
<dbReference type="AlphaFoldDB" id="A0A540V775"/>
<proteinExistence type="predicted"/>
<comment type="caution">
    <text evidence="1">The sequence shown here is derived from an EMBL/GenBank/DDBJ whole genome shotgun (WGS) entry which is preliminary data.</text>
</comment>
<reference evidence="1 2" key="1">
    <citation type="submission" date="2019-06" db="EMBL/GenBank/DDBJ databases">
        <title>Metagenome assembled Genome of Spiribacter salinus SL48-SHIP from the microbial mat of Salt Lake 48 (Novosibirsk region, Russia).</title>
        <authorList>
            <person name="Shipova A."/>
            <person name="Rozanov A.S."/>
            <person name="Bryanskaya A.V."/>
            <person name="Peltek S.E."/>
        </authorList>
    </citation>
    <scope>NUCLEOTIDE SEQUENCE [LARGE SCALE GENOMIC DNA]</scope>
    <source>
        <strain evidence="1">SL48-SHIP-2</strain>
    </source>
</reference>